<dbReference type="GO" id="GO:0070403">
    <property type="term" value="F:NAD+ binding"/>
    <property type="evidence" value="ECO:0007669"/>
    <property type="project" value="InterPro"/>
</dbReference>
<keyword evidence="9" id="KW-0057">Aromatic amino acid biosynthesis</keyword>
<dbReference type="InterPro" id="IPR008927">
    <property type="entry name" value="6-PGluconate_DH-like_C_sf"/>
</dbReference>
<dbReference type="PANTHER" id="PTHR21363">
    <property type="entry name" value="PREPHENATE DEHYDROGENASE"/>
    <property type="match status" value="1"/>
</dbReference>
<dbReference type="Pfam" id="PF20463">
    <property type="entry name" value="PDH_C"/>
    <property type="match status" value="1"/>
</dbReference>
<dbReference type="OrthoDB" id="9802008at2"/>
<accession>A0A4P6ZXY4</accession>
<dbReference type="AlphaFoldDB" id="A0A4P6ZXY4"/>
<dbReference type="InterPro" id="IPR046825">
    <property type="entry name" value="PDH_C"/>
</dbReference>
<dbReference type="SUPFAM" id="SSF51735">
    <property type="entry name" value="NAD(P)-binding Rossmann-fold domains"/>
    <property type="match status" value="1"/>
</dbReference>
<dbReference type="InterPro" id="IPR054480">
    <property type="entry name" value="AHAS_small-like_ACT"/>
</dbReference>
<protein>
    <recommendedName>
        <fullName evidence="4">Prephenate dehydrogenase</fullName>
        <ecNumber evidence="3">1.3.1.12</ecNumber>
    </recommendedName>
</protein>
<dbReference type="PANTHER" id="PTHR21363:SF0">
    <property type="entry name" value="PREPHENATE DEHYDROGENASE [NADP(+)]"/>
    <property type="match status" value="1"/>
</dbReference>
<dbReference type="Gene3D" id="1.10.3660.10">
    <property type="entry name" value="6-phosphogluconate dehydrogenase C-terminal like domain"/>
    <property type="match status" value="1"/>
</dbReference>
<evidence type="ECO:0000256" key="7">
    <source>
        <dbReference type="ARBA" id="ARBA00023002"/>
    </source>
</evidence>
<dbReference type="Gene3D" id="3.40.50.720">
    <property type="entry name" value="NAD(P)-binding Rossmann-like Domain"/>
    <property type="match status" value="1"/>
</dbReference>
<dbReference type="InterPro" id="IPR036291">
    <property type="entry name" value="NAD(P)-bd_dom_sf"/>
</dbReference>
<dbReference type="InterPro" id="IPR046826">
    <property type="entry name" value="PDH_N"/>
</dbReference>
<gene>
    <name evidence="13" type="ORF">E2636_09400</name>
</gene>
<evidence type="ECO:0000259" key="11">
    <source>
        <dbReference type="PROSITE" id="PS51176"/>
    </source>
</evidence>
<feature type="domain" description="ACT" evidence="12">
    <location>
        <begin position="296"/>
        <end position="366"/>
    </location>
</feature>
<evidence type="ECO:0000256" key="2">
    <source>
        <dbReference type="ARBA" id="ARBA00007964"/>
    </source>
</evidence>
<reference evidence="13 14" key="1">
    <citation type="submission" date="2019-03" db="EMBL/GenBank/DDBJ databases">
        <title>Complete genome sequence of Paenisporosarcina antarctica CGMCC 1.6503T.</title>
        <authorList>
            <person name="Rong J.-C."/>
            <person name="Chi N.-Y."/>
            <person name="Zhang Q.-F."/>
        </authorList>
    </citation>
    <scope>NUCLEOTIDE SEQUENCE [LARGE SCALE GENOMIC DNA]</scope>
    <source>
        <strain evidence="13 14">CGMCC 1.6503</strain>
    </source>
</reference>
<dbReference type="GO" id="GO:0006571">
    <property type="term" value="P:tyrosine biosynthetic process"/>
    <property type="evidence" value="ECO:0007669"/>
    <property type="project" value="UniProtKB-UniPathway"/>
</dbReference>
<evidence type="ECO:0000256" key="5">
    <source>
        <dbReference type="ARBA" id="ARBA00022498"/>
    </source>
</evidence>
<dbReference type="UniPathway" id="UPA00122">
    <property type="reaction ID" value="UER00961"/>
</dbReference>
<dbReference type="NCBIfam" id="NF005107">
    <property type="entry name" value="PRK06545.1-5"/>
    <property type="match status" value="1"/>
</dbReference>
<dbReference type="EC" id="1.3.1.12" evidence="3"/>
<keyword evidence="7 13" id="KW-0560">Oxidoreductase</keyword>
<dbReference type="PROSITE" id="PS51176">
    <property type="entry name" value="PDH_ADH"/>
    <property type="match status" value="1"/>
</dbReference>
<evidence type="ECO:0000313" key="14">
    <source>
        <dbReference type="Proteomes" id="UP000294292"/>
    </source>
</evidence>
<dbReference type="KEGG" id="panc:E2636_09400"/>
<evidence type="ECO:0000256" key="1">
    <source>
        <dbReference type="ARBA" id="ARBA00005067"/>
    </source>
</evidence>
<dbReference type="FunFam" id="3.40.50.720:FF:000208">
    <property type="entry name" value="Prephenate dehydrogenase"/>
    <property type="match status" value="1"/>
</dbReference>
<comment type="pathway">
    <text evidence="1">Amino-acid biosynthesis; L-tyrosine biosynthesis; (4-hydroxyphenyl)pyruvate from prephenate (NAD(+) route): step 1/1.</text>
</comment>
<dbReference type="InterPro" id="IPR002912">
    <property type="entry name" value="ACT_dom"/>
</dbReference>
<evidence type="ECO:0000313" key="13">
    <source>
        <dbReference type="EMBL" id="QBP41331.1"/>
    </source>
</evidence>
<dbReference type="Proteomes" id="UP000294292">
    <property type="component" value="Chromosome"/>
</dbReference>
<keyword evidence="6" id="KW-0028">Amino-acid biosynthesis</keyword>
<dbReference type="EMBL" id="CP038015">
    <property type="protein sequence ID" value="QBP41331.1"/>
    <property type="molecule type" value="Genomic_DNA"/>
</dbReference>
<evidence type="ECO:0000256" key="4">
    <source>
        <dbReference type="ARBA" id="ARBA00016891"/>
    </source>
</evidence>
<feature type="domain" description="Prephenate/arogenate dehydrogenase" evidence="11">
    <location>
        <begin position="3"/>
        <end position="291"/>
    </location>
</feature>
<dbReference type="Gene3D" id="3.30.70.260">
    <property type="match status" value="1"/>
</dbReference>
<keyword evidence="14" id="KW-1185">Reference proteome</keyword>
<dbReference type="GO" id="GO:0004665">
    <property type="term" value="F:prephenate dehydrogenase (NADP+) activity"/>
    <property type="evidence" value="ECO:0007669"/>
    <property type="project" value="InterPro"/>
</dbReference>
<sequence>MTTHVLIVGLGLIGGSLALAIQKNPEVNVIGFDADSHTVRKAKKLGVIDDMAFNLEESAALADVIIFATPVNATIQLMNEVQNWQLKKGVILSDTGSTKKMIMEKAKSLKEIGLTFIGGHPMAGSHKSGIEAAKAHLFENAYYIITPVEHEDEIQIRTLEAILQPTKGKILRINAREHDHMTAVVSHFPHLVAASLVHQLSSENEEYPFTRQLAAGGFRDITRIASSNPIMWRDITIQNRLELVKQLDNWQSEMDTVKTMLMEAKSENIEHYFTRAKFVRDELPITSQGAMYSVFDLHIDVPDYPGVISEVTGLLAKHLISITNLRIVETREDVFGILVISFQTTEDRERAAISIQQETTYETYIS</sequence>
<dbReference type="FunFam" id="1.10.3660.10:FF:000003">
    <property type="entry name" value="Prephenate dehydrogenase"/>
    <property type="match status" value="1"/>
</dbReference>
<evidence type="ECO:0000256" key="6">
    <source>
        <dbReference type="ARBA" id="ARBA00022605"/>
    </source>
</evidence>
<dbReference type="Pfam" id="PF02153">
    <property type="entry name" value="PDH_N"/>
    <property type="match status" value="1"/>
</dbReference>
<comment type="catalytic activity">
    <reaction evidence="10">
        <text>prephenate + NAD(+) = 3-(4-hydroxyphenyl)pyruvate + CO2 + NADH</text>
        <dbReference type="Rhea" id="RHEA:13869"/>
        <dbReference type="ChEBI" id="CHEBI:16526"/>
        <dbReference type="ChEBI" id="CHEBI:29934"/>
        <dbReference type="ChEBI" id="CHEBI:36242"/>
        <dbReference type="ChEBI" id="CHEBI:57540"/>
        <dbReference type="ChEBI" id="CHEBI:57945"/>
        <dbReference type="EC" id="1.3.1.12"/>
    </reaction>
</comment>
<evidence type="ECO:0000259" key="12">
    <source>
        <dbReference type="PROSITE" id="PS51671"/>
    </source>
</evidence>
<dbReference type="InterPro" id="IPR045865">
    <property type="entry name" value="ACT-like_dom_sf"/>
</dbReference>
<evidence type="ECO:0000256" key="8">
    <source>
        <dbReference type="ARBA" id="ARBA00023027"/>
    </source>
</evidence>
<evidence type="ECO:0000256" key="9">
    <source>
        <dbReference type="ARBA" id="ARBA00023141"/>
    </source>
</evidence>
<dbReference type="SUPFAM" id="SSF55021">
    <property type="entry name" value="ACT-like"/>
    <property type="match status" value="1"/>
</dbReference>
<dbReference type="InterPro" id="IPR050812">
    <property type="entry name" value="Preph/Arog_dehydrog"/>
</dbReference>
<keyword evidence="8" id="KW-0520">NAD</keyword>
<dbReference type="PROSITE" id="PS51671">
    <property type="entry name" value="ACT"/>
    <property type="match status" value="1"/>
</dbReference>
<organism evidence="13 14">
    <name type="scientific">Paenisporosarcina antarctica</name>
    <dbReference type="NCBI Taxonomy" id="417367"/>
    <lineage>
        <taxon>Bacteria</taxon>
        <taxon>Bacillati</taxon>
        <taxon>Bacillota</taxon>
        <taxon>Bacilli</taxon>
        <taxon>Bacillales</taxon>
        <taxon>Caryophanaceae</taxon>
        <taxon>Paenisporosarcina</taxon>
    </lineage>
</organism>
<name>A0A4P6ZXY4_9BACL</name>
<proteinExistence type="inferred from homology"/>
<evidence type="ECO:0000256" key="3">
    <source>
        <dbReference type="ARBA" id="ARBA00012068"/>
    </source>
</evidence>
<dbReference type="GO" id="GO:0008977">
    <property type="term" value="F:prephenate dehydrogenase (NAD+) activity"/>
    <property type="evidence" value="ECO:0007669"/>
    <property type="project" value="UniProtKB-EC"/>
</dbReference>
<dbReference type="Pfam" id="PF22629">
    <property type="entry name" value="ACT_AHAS_ss"/>
    <property type="match status" value="1"/>
</dbReference>
<dbReference type="InterPro" id="IPR003099">
    <property type="entry name" value="Prephen_DH"/>
</dbReference>
<dbReference type="RefSeq" id="WP_134209969.1">
    <property type="nucleotide sequence ID" value="NZ_CP038015.1"/>
</dbReference>
<comment type="similarity">
    <text evidence="2">Belongs to the prephenate/arogenate dehydrogenase family.</text>
</comment>
<dbReference type="SUPFAM" id="SSF48179">
    <property type="entry name" value="6-phosphogluconate dehydrogenase C-terminal domain-like"/>
    <property type="match status" value="1"/>
</dbReference>
<keyword evidence="5" id="KW-0827">Tyrosine biosynthesis</keyword>
<evidence type="ECO:0000256" key="10">
    <source>
        <dbReference type="ARBA" id="ARBA00049260"/>
    </source>
</evidence>